<evidence type="ECO:0000256" key="1">
    <source>
        <dbReference type="ARBA" id="ARBA00004571"/>
    </source>
</evidence>
<keyword evidence="10" id="KW-0998">Cell outer membrane</keyword>
<dbReference type="InterPro" id="IPR023614">
    <property type="entry name" value="Porin_dom_sf"/>
</dbReference>
<feature type="domain" description="Porin" evidence="12">
    <location>
        <begin position="7"/>
        <end position="313"/>
    </location>
</feature>
<keyword evidence="5" id="KW-0812">Transmembrane</keyword>
<reference evidence="13 14" key="1">
    <citation type="submission" date="2023-10" db="EMBL/GenBank/DDBJ databases">
        <title>Bacteria for the degradation of biodegradable plastic PBAT(Polybutylene adipate terephthalate).</title>
        <authorList>
            <person name="Weon H.-Y."/>
            <person name="Yeon J."/>
        </authorList>
    </citation>
    <scope>NUCLEOTIDE SEQUENCE [LARGE SCALE GENOMIC DNA]</scope>
    <source>
        <strain evidence="13 14">SBD 7-3</strain>
    </source>
</reference>
<sequence length="343" mass="35670">MKKTLLALSLLAGFAGAASAQTSTVTLFGIVDANLRQIDNNGTKVRQLGTDGLSSSRLGFRGTEDLGGGLKAGFWLEAALNPDDGTINSSGKFWHRRSTVSLEGAFGEVRLGRDYTPTYTALSAYDAFGDNGVGKITNLQSKLTGTVNTTSRADNEVQYFAPKDLGGVYANLAVAAGEGTVGNKYVGGRVGYAGGPVDASVAYGTTEANATADKYKVATVGAGYNFGFMRLLASYSQFKFLVREEKLFNIGTTVPVGQGVIRASYGRADLSGGAAASNTANDADATLLALGYVHNLSKRTALYGTYAQIDNKGAQAMNVGATTPALPGGKKSTGIEFGLRHSF</sequence>
<proteinExistence type="predicted"/>
<feature type="chain" id="PRO_5045545009" evidence="11">
    <location>
        <begin position="21"/>
        <end position="343"/>
    </location>
</feature>
<keyword evidence="9" id="KW-0472">Membrane</keyword>
<dbReference type="InterPro" id="IPR033900">
    <property type="entry name" value="Gram_neg_porin_domain"/>
</dbReference>
<evidence type="ECO:0000256" key="8">
    <source>
        <dbReference type="ARBA" id="ARBA00023114"/>
    </source>
</evidence>
<keyword evidence="6 11" id="KW-0732">Signal</keyword>
<keyword evidence="7" id="KW-0406">Ion transport</keyword>
<keyword evidence="8" id="KW-0626">Porin</keyword>
<evidence type="ECO:0000313" key="13">
    <source>
        <dbReference type="EMBL" id="WOB09153.1"/>
    </source>
</evidence>
<evidence type="ECO:0000256" key="4">
    <source>
        <dbReference type="ARBA" id="ARBA00022452"/>
    </source>
</evidence>
<dbReference type="EMBL" id="CP136336">
    <property type="protein sequence ID" value="WOB09153.1"/>
    <property type="molecule type" value="Genomic_DNA"/>
</dbReference>
<name>A0ABZ0CVZ5_9BURK</name>
<dbReference type="SUPFAM" id="SSF56935">
    <property type="entry name" value="Porins"/>
    <property type="match status" value="1"/>
</dbReference>
<dbReference type="Pfam" id="PF13609">
    <property type="entry name" value="Porin_4"/>
    <property type="match status" value="1"/>
</dbReference>
<evidence type="ECO:0000256" key="5">
    <source>
        <dbReference type="ARBA" id="ARBA00022692"/>
    </source>
</evidence>
<evidence type="ECO:0000259" key="12">
    <source>
        <dbReference type="Pfam" id="PF13609"/>
    </source>
</evidence>
<dbReference type="InterPro" id="IPR050298">
    <property type="entry name" value="Gram-neg_bact_OMP"/>
</dbReference>
<dbReference type="PANTHER" id="PTHR34501">
    <property type="entry name" value="PROTEIN YDDL-RELATED"/>
    <property type="match status" value="1"/>
</dbReference>
<accession>A0ABZ0CVZ5</accession>
<protein>
    <submittedName>
        <fullName evidence="13">Porin</fullName>
    </submittedName>
</protein>
<dbReference type="RefSeq" id="WP_316702110.1">
    <property type="nucleotide sequence ID" value="NZ_CP136336.1"/>
</dbReference>
<evidence type="ECO:0000256" key="3">
    <source>
        <dbReference type="ARBA" id="ARBA00022448"/>
    </source>
</evidence>
<dbReference type="CDD" id="cd00342">
    <property type="entry name" value="gram_neg_porins"/>
    <property type="match status" value="1"/>
</dbReference>
<dbReference type="PANTHER" id="PTHR34501:SF9">
    <property type="entry name" value="MAJOR OUTER MEMBRANE PROTEIN P.IA"/>
    <property type="match status" value="1"/>
</dbReference>
<keyword evidence="4" id="KW-1134">Transmembrane beta strand</keyword>
<evidence type="ECO:0000256" key="10">
    <source>
        <dbReference type="ARBA" id="ARBA00023237"/>
    </source>
</evidence>
<dbReference type="Gene3D" id="2.40.160.10">
    <property type="entry name" value="Porin"/>
    <property type="match status" value="1"/>
</dbReference>
<evidence type="ECO:0000256" key="9">
    <source>
        <dbReference type="ARBA" id="ARBA00023136"/>
    </source>
</evidence>
<comment type="subcellular location">
    <subcellularLocation>
        <location evidence="1">Cell outer membrane</location>
        <topology evidence="1">Multi-pass membrane protein</topology>
    </subcellularLocation>
</comment>
<gene>
    <name evidence="13" type="ORF">RXV79_03625</name>
</gene>
<feature type="signal peptide" evidence="11">
    <location>
        <begin position="1"/>
        <end position="20"/>
    </location>
</feature>
<evidence type="ECO:0000256" key="11">
    <source>
        <dbReference type="SAM" id="SignalP"/>
    </source>
</evidence>
<evidence type="ECO:0000313" key="14">
    <source>
        <dbReference type="Proteomes" id="UP001303946"/>
    </source>
</evidence>
<evidence type="ECO:0000256" key="7">
    <source>
        <dbReference type="ARBA" id="ARBA00023065"/>
    </source>
</evidence>
<keyword evidence="3" id="KW-0813">Transport</keyword>
<evidence type="ECO:0000256" key="6">
    <source>
        <dbReference type="ARBA" id="ARBA00022729"/>
    </source>
</evidence>
<evidence type="ECO:0000256" key="2">
    <source>
        <dbReference type="ARBA" id="ARBA00011233"/>
    </source>
</evidence>
<keyword evidence="14" id="KW-1185">Reference proteome</keyword>
<dbReference type="Proteomes" id="UP001303946">
    <property type="component" value="Chromosome"/>
</dbReference>
<organism evidence="13 14">
    <name type="scientific">Piscinibacter gummiphilus</name>
    <dbReference type="NCBI Taxonomy" id="946333"/>
    <lineage>
        <taxon>Bacteria</taxon>
        <taxon>Pseudomonadati</taxon>
        <taxon>Pseudomonadota</taxon>
        <taxon>Betaproteobacteria</taxon>
        <taxon>Burkholderiales</taxon>
        <taxon>Sphaerotilaceae</taxon>
        <taxon>Piscinibacter</taxon>
    </lineage>
</organism>
<comment type="subunit">
    <text evidence="2">Homotrimer.</text>
</comment>